<dbReference type="SUPFAM" id="SSF51182">
    <property type="entry name" value="RmlC-like cupins"/>
    <property type="match status" value="1"/>
</dbReference>
<dbReference type="InterPro" id="IPR005835">
    <property type="entry name" value="NTP_transferase_dom"/>
</dbReference>
<dbReference type="PANTHER" id="PTHR46390:SF1">
    <property type="entry name" value="MANNOSE-1-PHOSPHATE GUANYLYLTRANSFERASE"/>
    <property type="match status" value="1"/>
</dbReference>
<keyword evidence="4" id="KW-1185">Reference proteome</keyword>
<dbReference type="AlphaFoldDB" id="A0A2U3D658"/>
<dbReference type="Pfam" id="PF00483">
    <property type="entry name" value="NTP_transferase"/>
    <property type="match status" value="1"/>
</dbReference>
<dbReference type="InterPro" id="IPR051161">
    <property type="entry name" value="Mannose-6P_isomerase_type2"/>
</dbReference>
<dbReference type="SUPFAM" id="SSF53448">
    <property type="entry name" value="Nucleotide-diphospho-sugar transferases"/>
    <property type="match status" value="1"/>
</dbReference>
<feature type="domain" description="Nucleotidyl transferase" evidence="1">
    <location>
        <begin position="3"/>
        <end position="260"/>
    </location>
</feature>
<dbReference type="GO" id="GO:0004475">
    <property type="term" value="F:mannose-1-phosphate guanylyltransferase (GTP) activity"/>
    <property type="evidence" value="ECO:0007669"/>
    <property type="project" value="TreeGrafter"/>
</dbReference>
<dbReference type="RefSeq" id="WP_109431461.1">
    <property type="nucleotide sequence ID" value="NZ_MPDK01000027.1"/>
</dbReference>
<evidence type="ECO:0008006" key="5">
    <source>
        <dbReference type="Google" id="ProtNLM"/>
    </source>
</evidence>
<gene>
    <name evidence="3" type="ORF">BM613_12105</name>
</gene>
<dbReference type="EMBL" id="MPDK01000027">
    <property type="protein sequence ID" value="PWI56763.1"/>
    <property type="molecule type" value="Genomic_DNA"/>
</dbReference>
<dbReference type="GO" id="GO:0009298">
    <property type="term" value="P:GDP-mannose biosynthetic process"/>
    <property type="evidence" value="ECO:0007669"/>
    <property type="project" value="TreeGrafter"/>
</dbReference>
<organism evidence="3 4">
    <name type="scientific">Sulfoacidibacillus thermotolerans</name>
    <name type="common">Acidibacillus sulfuroxidans</name>
    <dbReference type="NCBI Taxonomy" id="1765684"/>
    <lineage>
        <taxon>Bacteria</taxon>
        <taxon>Bacillati</taxon>
        <taxon>Bacillota</taxon>
        <taxon>Bacilli</taxon>
        <taxon>Bacillales</taxon>
        <taxon>Alicyclobacillaceae</taxon>
        <taxon>Sulfoacidibacillus</taxon>
    </lineage>
</organism>
<dbReference type="Gene3D" id="2.60.120.10">
    <property type="entry name" value="Jelly Rolls"/>
    <property type="match status" value="1"/>
</dbReference>
<evidence type="ECO:0000259" key="1">
    <source>
        <dbReference type="Pfam" id="PF00483"/>
    </source>
</evidence>
<dbReference type="InterPro" id="IPR029044">
    <property type="entry name" value="Nucleotide-diphossugar_trans"/>
</dbReference>
<sequence>MKIVLLSGGSGKRLFPMSNEVRSKQFLRLLTDEQGNRISMLQRVWKQLERSGLAQDAYICASPVHSDLIQNQVGTVPMIEEPSSKDTFPAIALATLYLQEVLHYKDESIIVMPIDPYVELSFFEAFHLLEKYTKEDGVDIALIGVHPTAPSSKFGYISVDRSATEPYLNVTSFVEKPKLDRAQQLIEEGALWNCGVFAYRSSFLLDWLSDHGYPTTYQEMRNHWTEMPKISFDYEVVEKVSSAVVLPYRGLWKDLGTWDVMTSELTQPLIGNGVMVDNVNTHVINELHTPVIVAGTHDLVVISTPDGILVADKQHSVGVKEYSQSLQLRPMYVERRWGDYRVIEHRHLPDGGEMQVRYIRMDAQKSISYHMHQNHEETWTVVRGRGIFAVDKKLFEIVPGSVMKIERSQWHAVKALEELEFVEVQRGMDLSEDDIARRFITWEEIEQFIGTSLSRSKNSMILHEF</sequence>
<dbReference type="InterPro" id="IPR014710">
    <property type="entry name" value="RmlC-like_jellyroll"/>
</dbReference>
<dbReference type="GO" id="GO:0005976">
    <property type="term" value="P:polysaccharide metabolic process"/>
    <property type="evidence" value="ECO:0007669"/>
    <property type="project" value="InterPro"/>
</dbReference>
<dbReference type="OrthoDB" id="9806359at2"/>
<dbReference type="Pfam" id="PF01050">
    <property type="entry name" value="MannoseP_isomer"/>
    <property type="match status" value="1"/>
</dbReference>
<reference evidence="3 4" key="1">
    <citation type="submission" date="2016-11" db="EMBL/GenBank/DDBJ databases">
        <title>Comparative genomics of Acidibacillus ferroxidans species.</title>
        <authorList>
            <person name="Oliveira G."/>
            <person name="Nunes G."/>
            <person name="Oliveira R."/>
            <person name="Araujo F."/>
            <person name="Salim A."/>
            <person name="Scholte L."/>
            <person name="Morais D."/>
            <person name="Nancucheo I."/>
            <person name="Johnson D.B."/>
            <person name="Grail B."/>
            <person name="Bittencourt J."/>
            <person name="Valadares R."/>
        </authorList>
    </citation>
    <scope>NUCLEOTIDE SEQUENCE [LARGE SCALE GENOMIC DNA]</scope>
    <source>
        <strain evidence="3 4">Y002</strain>
    </source>
</reference>
<dbReference type="PANTHER" id="PTHR46390">
    <property type="entry name" value="MANNOSE-1-PHOSPHATE GUANYLYLTRANSFERASE"/>
    <property type="match status" value="1"/>
</dbReference>
<dbReference type="CDD" id="cd02213">
    <property type="entry name" value="cupin_PMI_typeII_C"/>
    <property type="match status" value="1"/>
</dbReference>
<protein>
    <recommendedName>
        <fullName evidence="5">Mannose-1-phosphate guanylyltransferase</fullName>
    </recommendedName>
</protein>
<accession>A0A2U3D658</accession>
<evidence type="ECO:0000313" key="3">
    <source>
        <dbReference type="EMBL" id="PWI56763.1"/>
    </source>
</evidence>
<name>A0A2U3D658_SULT2</name>
<feature type="domain" description="Mannose-6-phosphate isomerase type II C-terminal" evidence="2">
    <location>
        <begin position="332"/>
        <end position="437"/>
    </location>
</feature>
<dbReference type="InterPro" id="IPR001538">
    <property type="entry name" value="Man6P_isomerase-2_C"/>
</dbReference>
<dbReference type="Proteomes" id="UP000245380">
    <property type="component" value="Unassembled WGS sequence"/>
</dbReference>
<proteinExistence type="predicted"/>
<comment type="caution">
    <text evidence="3">The sequence shown here is derived from an EMBL/GenBank/DDBJ whole genome shotgun (WGS) entry which is preliminary data.</text>
</comment>
<dbReference type="Gene3D" id="3.90.550.10">
    <property type="entry name" value="Spore Coat Polysaccharide Biosynthesis Protein SpsA, Chain A"/>
    <property type="match status" value="1"/>
</dbReference>
<evidence type="ECO:0000259" key="2">
    <source>
        <dbReference type="Pfam" id="PF01050"/>
    </source>
</evidence>
<dbReference type="InterPro" id="IPR011051">
    <property type="entry name" value="RmlC_Cupin_sf"/>
</dbReference>
<evidence type="ECO:0000313" key="4">
    <source>
        <dbReference type="Proteomes" id="UP000245380"/>
    </source>
</evidence>